<dbReference type="InterPro" id="IPR044217">
    <property type="entry name" value="CLPT1/2"/>
</dbReference>
<name>A0ABQ4GPI1_9ACTN</name>
<dbReference type="RefSeq" id="WP_204049758.1">
    <property type="nucleotide sequence ID" value="NZ_BOOF01000023.1"/>
</dbReference>
<keyword evidence="3" id="KW-0378">Hydrolase</keyword>
<dbReference type="PROSITE" id="PS51903">
    <property type="entry name" value="CLP_R"/>
    <property type="match status" value="1"/>
</dbReference>
<reference evidence="3 4" key="1">
    <citation type="submission" date="2021-01" db="EMBL/GenBank/DDBJ databases">
        <title>Whole genome shotgun sequence of Microbispora siamensis NBRC 104113.</title>
        <authorList>
            <person name="Komaki H."/>
            <person name="Tamura T."/>
        </authorList>
    </citation>
    <scope>NUCLEOTIDE SEQUENCE [LARGE SCALE GENOMIC DNA]</scope>
    <source>
        <strain evidence="3 4">NBRC 104113</strain>
    </source>
</reference>
<feature type="domain" description="Clp R" evidence="2">
    <location>
        <begin position="2"/>
        <end position="184"/>
    </location>
</feature>
<sequence length="184" mass="20084">MFERFTDDARQVVKHAVEQARELRHEQAGTEHILLGLLTPQTPSARLLAAHGIDHAGVRAEIVRIRGDLTGEGIDAEALESIGIDLSAVREKVEGVFGPGALDRAPQRDRRGVLVSGWRVPFGPRARKVLELSLREALAMKSRSIRDGHILLGVIREGEGLGVRILTDAGIDLSELREEVKSGL</sequence>
<evidence type="ECO:0000313" key="3">
    <source>
        <dbReference type="EMBL" id="GIH63254.1"/>
    </source>
</evidence>
<dbReference type="PANTHER" id="PTHR47016:SF1">
    <property type="entry name" value="ATP-DEPENDENT CLP PROTEASE ATP-BINDING SUBUNIT CLPT1, CHLOROPLASTIC"/>
    <property type="match status" value="1"/>
</dbReference>
<dbReference type="InterPro" id="IPR036628">
    <property type="entry name" value="Clp_N_dom_sf"/>
</dbReference>
<evidence type="ECO:0000259" key="2">
    <source>
        <dbReference type="PROSITE" id="PS51903"/>
    </source>
</evidence>
<dbReference type="Gene3D" id="1.10.1780.10">
    <property type="entry name" value="Clp, N-terminal domain"/>
    <property type="match status" value="2"/>
</dbReference>
<dbReference type="SUPFAM" id="SSF81923">
    <property type="entry name" value="Double Clp-N motif"/>
    <property type="match status" value="2"/>
</dbReference>
<dbReference type="GO" id="GO:0008233">
    <property type="term" value="F:peptidase activity"/>
    <property type="evidence" value="ECO:0007669"/>
    <property type="project" value="UniProtKB-KW"/>
</dbReference>
<accession>A0ABQ4GPI1</accession>
<dbReference type="Pfam" id="PF02861">
    <property type="entry name" value="Clp_N"/>
    <property type="match status" value="2"/>
</dbReference>
<dbReference type="GO" id="GO:0006508">
    <property type="term" value="P:proteolysis"/>
    <property type="evidence" value="ECO:0007669"/>
    <property type="project" value="UniProtKB-KW"/>
</dbReference>
<keyword evidence="3" id="KW-0645">Protease</keyword>
<evidence type="ECO:0000256" key="1">
    <source>
        <dbReference type="PROSITE-ProRule" id="PRU01251"/>
    </source>
</evidence>
<dbReference type="PANTHER" id="PTHR47016">
    <property type="entry name" value="ATP-DEPENDENT CLP PROTEASE ATP-BINDING SUBUNIT CLPT1, CHLOROPLASTIC"/>
    <property type="match status" value="1"/>
</dbReference>
<organism evidence="3 4">
    <name type="scientific">Microbispora siamensis</name>
    <dbReference type="NCBI Taxonomy" id="564413"/>
    <lineage>
        <taxon>Bacteria</taxon>
        <taxon>Bacillati</taxon>
        <taxon>Actinomycetota</taxon>
        <taxon>Actinomycetes</taxon>
        <taxon>Streptosporangiales</taxon>
        <taxon>Streptosporangiaceae</taxon>
        <taxon>Microbispora</taxon>
    </lineage>
</organism>
<comment type="caution">
    <text evidence="3">The sequence shown here is derived from an EMBL/GenBank/DDBJ whole genome shotgun (WGS) entry which is preliminary data.</text>
</comment>
<keyword evidence="4" id="KW-1185">Reference proteome</keyword>
<keyword evidence="1" id="KW-0677">Repeat</keyword>
<proteinExistence type="predicted"/>
<dbReference type="Proteomes" id="UP000660454">
    <property type="component" value="Unassembled WGS sequence"/>
</dbReference>
<dbReference type="EMBL" id="BOOF01000023">
    <property type="protein sequence ID" value="GIH63254.1"/>
    <property type="molecule type" value="Genomic_DNA"/>
</dbReference>
<protein>
    <submittedName>
        <fullName evidence="3">ATP-dependent Clp protease</fullName>
    </submittedName>
</protein>
<gene>
    <name evidence="3" type="ORF">Msi02_40710</name>
</gene>
<dbReference type="InterPro" id="IPR004176">
    <property type="entry name" value="Clp_R_N"/>
</dbReference>
<evidence type="ECO:0000313" key="4">
    <source>
        <dbReference type="Proteomes" id="UP000660454"/>
    </source>
</evidence>